<keyword evidence="9" id="KW-1185">Reference proteome</keyword>
<evidence type="ECO:0000256" key="1">
    <source>
        <dbReference type="ARBA" id="ARBA00001965"/>
    </source>
</evidence>
<organism evidence="8 9">
    <name type="scientific">Peptoclostridium litorale DSM 5388</name>
    <dbReference type="NCBI Taxonomy" id="1121324"/>
    <lineage>
        <taxon>Bacteria</taxon>
        <taxon>Bacillati</taxon>
        <taxon>Bacillota</taxon>
        <taxon>Clostridia</taxon>
        <taxon>Peptostreptococcales</taxon>
        <taxon>Peptoclostridiaceae</taxon>
        <taxon>Peptoclostridium</taxon>
    </lineage>
</organism>
<feature type="domain" description="Ferritin-like diiron" evidence="7">
    <location>
        <begin position="3"/>
        <end position="153"/>
    </location>
</feature>
<dbReference type="InterPro" id="IPR003251">
    <property type="entry name" value="Rr_diiron-bd_dom"/>
</dbReference>
<dbReference type="PANTHER" id="PTHR43865:SF1">
    <property type="entry name" value="RUBRERYTHRIN-RELATED"/>
    <property type="match status" value="1"/>
</dbReference>
<dbReference type="SUPFAM" id="SSF47240">
    <property type="entry name" value="Ferritin-like"/>
    <property type="match status" value="1"/>
</dbReference>
<dbReference type="Pfam" id="PF21349">
    <property type="entry name" value="RUBY_RBDX"/>
    <property type="match status" value="1"/>
</dbReference>
<keyword evidence="4" id="KW-0249">Electron transport</keyword>
<dbReference type="eggNOG" id="COG1592">
    <property type="taxonomic scope" value="Bacteria"/>
</dbReference>
<evidence type="ECO:0000256" key="2">
    <source>
        <dbReference type="ARBA" id="ARBA00022448"/>
    </source>
</evidence>
<feature type="domain" description="Rubredoxin-like" evidence="6">
    <location>
        <begin position="161"/>
        <end position="195"/>
    </location>
</feature>
<dbReference type="PROSITE" id="PS50905">
    <property type="entry name" value="FERRITIN_LIKE"/>
    <property type="match status" value="1"/>
</dbReference>
<dbReference type="Gene3D" id="1.20.1260.10">
    <property type="match status" value="1"/>
</dbReference>
<dbReference type="OrthoDB" id="9799749at2"/>
<dbReference type="InterPro" id="IPR024934">
    <property type="entry name" value="Rubredoxin-like_dom"/>
</dbReference>
<keyword evidence="5" id="KW-0408">Iron</keyword>
<proteinExistence type="predicted"/>
<evidence type="ECO:0000313" key="8">
    <source>
        <dbReference type="EMBL" id="KDR94517.1"/>
    </source>
</evidence>
<dbReference type="Proteomes" id="UP000027946">
    <property type="component" value="Unassembled WGS sequence"/>
</dbReference>
<dbReference type="InterPro" id="IPR012347">
    <property type="entry name" value="Ferritin-like"/>
</dbReference>
<protein>
    <submittedName>
        <fullName evidence="8">Rubrerythrin-1</fullName>
        <ecNumber evidence="8">1.11.1.1</ecNumber>
    </submittedName>
</protein>
<sequence length="199" mass="22408">MKSLKGTKTLENLTKAFAGESQARSRYTYFAEVAAEEGYEQISELFMETAENELVHAEIFYGHILDGMEGEAAPFMVNIEAAYPVALGNTYDNLRAAAMGENEEWTELYPAFAQVAEEEGFTQVAASFKMISKVEQKHEIRYTKLAENVDKGAVFVKDEEGTAWKCRVCGYVHEGKTAPKVCPVCKVEQPYFEKFCENY</sequence>
<evidence type="ECO:0000313" key="9">
    <source>
        <dbReference type="Proteomes" id="UP000027946"/>
    </source>
</evidence>
<dbReference type="AlphaFoldDB" id="A0A069RJW1"/>
<dbReference type="Pfam" id="PF02915">
    <property type="entry name" value="Rubrerythrin"/>
    <property type="match status" value="1"/>
</dbReference>
<dbReference type="InterPro" id="IPR052364">
    <property type="entry name" value="Rubrerythrin"/>
</dbReference>
<reference evidence="8 9" key="1">
    <citation type="submission" date="2014-03" db="EMBL/GenBank/DDBJ databases">
        <title>Genome sequence of Clostridium litorale W6, DSM 5388.</title>
        <authorList>
            <person name="Poehlein A."/>
            <person name="Jagirdar A."/>
            <person name="Khonsari B."/>
            <person name="Chibani C.M."/>
            <person name="Gutierrez Gutierrez D.A."/>
            <person name="Davydova E."/>
            <person name="Alghaithi H.S."/>
            <person name="Nair K.P."/>
            <person name="Dhamotharan K."/>
            <person name="Chandran L."/>
            <person name="G W."/>
            <person name="Daniel R."/>
        </authorList>
    </citation>
    <scope>NUCLEOTIDE SEQUENCE [LARGE SCALE GENOMIC DNA]</scope>
    <source>
        <strain evidence="8 9">W6</strain>
    </source>
</reference>
<evidence type="ECO:0000259" key="6">
    <source>
        <dbReference type="PROSITE" id="PS50903"/>
    </source>
</evidence>
<dbReference type="PANTHER" id="PTHR43865">
    <property type="entry name" value="RUBRERYTHRIN-RELATED"/>
    <property type="match status" value="1"/>
</dbReference>
<keyword evidence="8" id="KW-0575">Peroxidase</keyword>
<dbReference type="PROSITE" id="PS50903">
    <property type="entry name" value="RUBREDOXIN_LIKE"/>
    <property type="match status" value="1"/>
</dbReference>
<dbReference type="InterPro" id="IPR009078">
    <property type="entry name" value="Ferritin-like_SF"/>
</dbReference>
<dbReference type="InterPro" id="IPR009040">
    <property type="entry name" value="Ferritin-like_diiron"/>
</dbReference>
<accession>A0A069RJW1</accession>
<evidence type="ECO:0000256" key="5">
    <source>
        <dbReference type="ARBA" id="ARBA00023004"/>
    </source>
</evidence>
<keyword evidence="3" id="KW-0479">Metal-binding</keyword>
<keyword evidence="2" id="KW-0813">Transport</keyword>
<dbReference type="SUPFAM" id="SSF57802">
    <property type="entry name" value="Rubredoxin-like"/>
    <property type="match status" value="1"/>
</dbReference>
<dbReference type="CDD" id="cd01041">
    <property type="entry name" value="Rubrerythrin"/>
    <property type="match status" value="1"/>
</dbReference>
<evidence type="ECO:0000256" key="4">
    <source>
        <dbReference type="ARBA" id="ARBA00022982"/>
    </source>
</evidence>
<comment type="caution">
    <text evidence="8">The sequence shown here is derived from an EMBL/GenBank/DDBJ whole genome shotgun (WGS) entry which is preliminary data.</text>
</comment>
<dbReference type="RefSeq" id="WP_038266725.1">
    <property type="nucleotide sequence ID" value="NZ_FSRH01000020.1"/>
</dbReference>
<dbReference type="STRING" id="1121324.CLIT_16c00150"/>
<gene>
    <name evidence="8" type="primary">rbr1</name>
    <name evidence="8" type="ORF">CLIT_16c00150</name>
</gene>
<dbReference type="EMBL" id="JJMM01000016">
    <property type="protein sequence ID" value="KDR94517.1"/>
    <property type="molecule type" value="Genomic_DNA"/>
</dbReference>
<evidence type="ECO:0000256" key="3">
    <source>
        <dbReference type="ARBA" id="ARBA00022723"/>
    </source>
</evidence>
<dbReference type="Gene3D" id="2.20.28.10">
    <property type="match status" value="1"/>
</dbReference>
<name>A0A069RJW1_PEPLI</name>
<dbReference type="EC" id="1.11.1.1" evidence="8"/>
<keyword evidence="8" id="KW-0560">Oxidoreductase</keyword>
<comment type="cofactor">
    <cofactor evidence="1">
        <name>Fe(3+)</name>
        <dbReference type="ChEBI" id="CHEBI:29034"/>
    </cofactor>
</comment>
<dbReference type="CDD" id="cd00729">
    <property type="entry name" value="rubredoxin_SM"/>
    <property type="match status" value="1"/>
</dbReference>
<evidence type="ECO:0000259" key="7">
    <source>
        <dbReference type="PROSITE" id="PS50905"/>
    </source>
</evidence>
<dbReference type="NCBIfam" id="NF045767">
    <property type="entry name" value="RuberyRbr"/>
    <property type="match status" value="1"/>
</dbReference>
<dbReference type="GO" id="GO:0005506">
    <property type="term" value="F:iron ion binding"/>
    <property type="evidence" value="ECO:0007669"/>
    <property type="project" value="InterPro"/>
</dbReference>
<dbReference type="InterPro" id="IPR048574">
    <property type="entry name" value="RUBY_RBDX"/>
</dbReference>
<dbReference type="GO" id="GO:0016692">
    <property type="term" value="F:NADH peroxidase activity"/>
    <property type="evidence" value="ECO:0007669"/>
    <property type="project" value="UniProtKB-EC"/>
</dbReference>